<dbReference type="InterPro" id="IPR016032">
    <property type="entry name" value="Sig_transdc_resp-reg_C-effctor"/>
</dbReference>
<dbReference type="Gene3D" id="1.10.10.10">
    <property type="entry name" value="Winged helix-like DNA-binding domain superfamily/Winged helix DNA-binding domain"/>
    <property type="match status" value="1"/>
</dbReference>
<evidence type="ECO:0000256" key="1">
    <source>
        <dbReference type="ARBA" id="ARBA00023015"/>
    </source>
</evidence>
<dbReference type="Pfam" id="PF00196">
    <property type="entry name" value="GerE"/>
    <property type="match status" value="1"/>
</dbReference>
<keyword evidence="1" id="KW-0805">Transcription regulation</keyword>
<dbReference type="Proteomes" id="UP000327179">
    <property type="component" value="Chromosome"/>
</dbReference>
<sequence length="367" mass="41650">MPKPTMQTTYDELVKLCYECVLDESKWHELLTNLMQASGRQQGGILYKFEHSSVGQISDVSCFDPAIVGPYNEYYCELDPGRLYVPQQEVGRWYNDFLDFGIKAIGRSPYYQEFHRLTGLGNISCVKLYEGESSQAFLSLLTNWDSKLPNDRQQALLYRISPHLTTAGRMSERIQRLELQLAKRDLLLDQHTAPLWLVDGESRVVYCNQAATQRMNQVGFALHETFGRLNCTHQEIDLHARVRQASGTCGPQRAGWLRLTGPQAGDLLITPVPAEAPFNRYFQKPLVLLALLDNQPQSNLLADIFHLSPAEQRLAELLALGNTPEACAGRLNVSINTVRTHLRTLFRKTDTSRQADLVKLFARLRRG</sequence>
<gene>
    <name evidence="5" type="ORF">FXN65_24165</name>
</gene>
<feature type="domain" description="HTH luxR-type" evidence="4">
    <location>
        <begin position="300"/>
        <end position="365"/>
    </location>
</feature>
<evidence type="ECO:0000256" key="2">
    <source>
        <dbReference type="ARBA" id="ARBA00023125"/>
    </source>
</evidence>
<dbReference type="RefSeq" id="WP_151137163.1">
    <property type="nucleotide sequence ID" value="NZ_CP043311.1"/>
</dbReference>
<evidence type="ECO:0000259" key="4">
    <source>
        <dbReference type="PROSITE" id="PS50043"/>
    </source>
</evidence>
<reference evidence="5 6" key="1">
    <citation type="submission" date="2019-08" db="EMBL/GenBank/DDBJ databases">
        <title>Whole-genome Sequencing of e-waste polymer degrading bacterium Pseudomonas sp. strain PE08.</title>
        <authorList>
            <person name="Kirdat K."/>
            <person name="Debbarma P."/>
            <person name="Narawade N."/>
            <person name="Suyal D."/>
            <person name="Thorat V."/>
            <person name="Shouche Y."/>
            <person name="Goel R."/>
            <person name="Yadav A."/>
        </authorList>
    </citation>
    <scope>NUCLEOTIDE SEQUENCE [LARGE SCALE GENOMIC DNA]</scope>
    <source>
        <strain evidence="5 6">PE08</strain>
    </source>
</reference>
<keyword evidence="6" id="KW-1185">Reference proteome</keyword>
<dbReference type="SMART" id="SM00421">
    <property type="entry name" value="HTH_LUXR"/>
    <property type="match status" value="1"/>
</dbReference>
<name>A0A5J6QR97_9GAMM</name>
<keyword evidence="3" id="KW-0804">Transcription</keyword>
<protein>
    <submittedName>
        <fullName evidence="5">Helix-turn-helix transcriptional regulator</fullName>
    </submittedName>
</protein>
<evidence type="ECO:0000313" key="5">
    <source>
        <dbReference type="EMBL" id="QEY65004.1"/>
    </source>
</evidence>
<dbReference type="InterPro" id="IPR000792">
    <property type="entry name" value="Tscrpt_reg_LuxR_C"/>
</dbReference>
<dbReference type="PANTHER" id="PTHR44688">
    <property type="entry name" value="DNA-BINDING TRANSCRIPTIONAL ACTIVATOR DEVR_DOSR"/>
    <property type="match status" value="1"/>
</dbReference>
<dbReference type="SUPFAM" id="SSF46894">
    <property type="entry name" value="C-terminal effector domain of the bipartite response regulators"/>
    <property type="match status" value="1"/>
</dbReference>
<dbReference type="GO" id="GO:0003677">
    <property type="term" value="F:DNA binding"/>
    <property type="evidence" value="ECO:0007669"/>
    <property type="project" value="UniProtKB-KW"/>
</dbReference>
<evidence type="ECO:0000313" key="6">
    <source>
        <dbReference type="Proteomes" id="UP000327179"/>
    </source>
</evidence>
<dbReference type="InterPro" id="IPR036388">
    <property type="entry name" value="WH-like_DNA-bd_sf"/>
</dbReference>
<dbReference type="AlphaFoldDB" id="A0A5J6QR97"/>
<dbReference type="EMBL" id="CP043311">
    <property type="protein sequence ID" value="QEY65004.1"/>
    <property type="molecule type" value="Genomic_DNA"/>
</dbReference>
<proteinExistence type="predicted"/>
<dbReference type="PROSITE" id="PS50043">
    <property type="entry name" value="HTH_LUXR_2"/>
    <property type="match status" value="1"/>
</dbReference>
<accession>A0A5J6QR97</accession>
<evidence type="ECO:0000256" key="3">
    <source>
        <dbReference type="ARBA" id="ARBA00023163"/>
    </source>
</evidence>
<dbReference type="KEGG" id="plal:FXN65_24165"/>
<keyword evidence="2" id="KW-0238">DNA-binding</keyword>
<dbReference type="GO" id="GO:0006355">
    <property type="term" value="P:regulation of DNA-templated transcription"/>
    <property type="evidence" value="ECO:0007669"/>
    <property type="project" value="InterPro"/>
</dbReference>
<organism evidence="5 6">
    <name type="scientific">Metapseudomonas lalkuanensis</name>
    <dbReference type="NCBI Taxonomy" id="2604832"/>
    <lineage>
        <taxon>Bacteria</taxon>
        <taxon>Pseudomonadati</taxon>
        <taxon>Pseudomonadota</taxon>
        <taxon>Gammaproteobacteria</taxon>
        <taxon>Pseudomonadales</taxon>
        <taxon>Pseudomonadaceae</taxon>
        <taxon>Metapseudomonas</taxon>
    </lineage>
</organism>
<dbReference type="PANTHER" id="PTHR44688:SF16">
    <property type="entry name" value="DNA-BINDING TRANSCRIPTIONAL ACTIVATOR DEVR_DOSR"/>
    <property type="match status" value="1"/>
</dbReference>